<feature type="domain" description="AB hydrolase-1" evidence="1">
    <location>
        <begin position="20"/>
        <end position="131"/>
    </location>
</feature>
<dbReference type="GO" id="GO:0046503">
    <property type="term" value="P:glycerolipid catabolic process"/>
    <property type="evidence" value="ECO:0007669"/>
    <property type="project" value="TreeGrafter"/>
</dbReference>
<dbReference type="OrthoDB" id="7457040at2759"/>
<keyword evidence="3" id="KW-1185">Reference proteome</keyword>
<evidence type="ECO:0000259" key="1">
    <source>
        <dbReference type="Pfam" id="PF00561"/>
    </source>
</evidence>
<dbReference type="Proteomes" id="UP000193920">
    <property type="component" value="Unassembled WGS sequence"/>
</dbReference>
<dbReference type="Pfam" id="PF00561">
    <property type="entry name" value="Abhydrolase_1"/>
    <property type="match status" value="1"/>
</dbReference>
<dbReference type="InterPro" id="IPR000073">
    <property type="entry name" value="AB_hydrolase_1"/>
</dbReference>
<accession>A0A1Y2EQW3</accession>
<sequence length="221" mass="24899">MFIKVNNINLFYEVKGEGQPLIMVHGNSEDHSIFLEASEVLKEYYKVYLIDSRSHGQSEKVKELHYDDMANDVVAFIEELDLKDVVYFGFSDGGIIGLLTALKTDRISRLFPCGANLTPNGMSTKIKILIKLFYFFSRNDKMKLMLNEPNIKPESLKAINIPVTVIVGENDLVSSEETQQIVDNIPNAKLRKVSGGGHASYVVHKTVIADIILEESCKREE</sequence>
<protein>
    <submittedName>
        <fullName evidence="2">Hydrolase, alpha/beta domain protein</fullName>
    </submittedName>
</protein>
<dbReference type="InterPro" id="IPR029058">
    <property type="entry name" value="AB_hydrolase_fold"/>
</dbReference>
<dbReference type="PANTHER" id="PTHR43433:SF5">
    <property type="entry name" value="AB HYDROLASE-1 DOMAIN-CONTAINING PROTEIN"/>
    <property type="match status" value="1"/>
</dbReference>
<comment type="caution">
    <text evidence="2">The sequence shown here is derived from an EMBL/GenBank/DDBJ whole genome shotgun (WGS) entry which is preliminary data.</text>
</comment>
<organism evidence="2 3">
    <name type="scientific">Neocallimastix californiae</name>
    <dbReference type="NCBI Taxonomy" id="1754190"/>
    <lineage>
        <taxon>Eukaryota</taxon>
        <taxon>Fungi</taxon>
        <taxon>Fungi incertae sedis</taxon>
        <taxon>Chytridiomycota</taxon>
        <taxon>Chytridiomycota incertae sedis</taxon>
        <taxon>Neocallimastigomycetes</taxon>
        <taxon>Neocallimastigales</taxon>
        <taxon>Neocallimastigaceae</taxon>
        <taxon>Neocallimastix</taxon>
    </lineage>
</organism>
<gene>
    <name evidence="2" type="ORF">LY90DRAFT_699442</name>
</gene>
<evidence type="ECO:0000313" key="3">
    <source>
        <dbReference type="Proteomes" id="UP000193920"/>
    </source>
</evidence>
<dbReference type="GO" id="GO:0004806">
    <property type="term" value="F:triacylglycerol lipase activity"/>
    <property type="evidence" value="ECO:0007669"/>
    <property type="project" value="TreeGrafter"/>
</dbReference>
<dbReference type="SUPFAM" id="SSF53474">
    <property type="entry name" value="alpha/beta-Hydrolases"/>
    <property type="match status" value="1"/>
</dbReference>
<name>A0A1Y2EQW3_9FUNG</name>
<proteinExistence type="predicted"/>
<dbReference type="Gene3D" id="3.40.50.1820">
    <property type="entry name" value="alpha/beta hydrolase"/>
    <property type="match status" value="1"/>
</dbReference>
<dbReference type="PANTHER" id="PTHR43433">
    <property type="entry name" value="HYDROLASE, ALPHA/BETA FOLD FAMILY PROTEIN"/>
    <property type="match status" value="1"/>
</dbReference>
<dbReference type="STRING" id="1754190.A0A1Y2EQW3"/>
<dbReference type="InterPro" id="IPR050471">
    <property type="entry name" value="AB_hydrolase"/>
</dbReference>
<reference evidence="2 3" key="1">
    <citation type="submission" date="2016-08" db="EMBL/GenBank/DDBJ databases">
        <title>A Parts List for Fungal Cellulosomes Revealed by Comparative Genomics.</title>
        <authorList>
            <consortium name="DOE Joint Genome Institute"/>
            <person name="Haitjema C.H."/>
            <person name="Gilmore S.P."/>
            <person name="Henske J.K."/>
            <person name="Solomon K.V."/>
            <person name="De Groot R."/>
            <person name="Kuo A."/>
            <person name="Mondo S.J."/>
            <person name="Salamov A.A."/>
            <person name="Labutti K."/>
            <person name="Zhao Z."/>
            <person name="Chiniquy J."/>
            <person name="Barry K."/>
            <person name="Brewer H.M."/>
            <person name="Purvine S.O."/>
            <person name="Wright A.T."/>
            <person name="Boxma B."/>
            <person name="Van Alen T."/>
            <person name="Hackstein J.H."/>
            <person name="Baker S.E."/>
            <person name="Grigoriev I.V."/>
            <person name="O'Malley M.A."/>
        </authorList>
    </citation>
    <scope>NUCLEOTIDE SEQUENCE [LARGE SCALE GENOMIC DNA]</scope>
    <source>
        <strain evidence="2 3">G1</strain>
    </source>
</reference>
<evidence type="ECO:0000313" key="2">
    <source>
        <dbReference type="EMBL" id="ORY73983.1"/>
    </source>
</evidence>
<dbReference type="AlphaFoldDB" id="A0A1Y2EQW3"/>
<dbReference type="EMBL" id="MCOG01000031">
    <property type="protein sequence ID" value="ORY73983.1"/>
    <property type="molecule type" value="Genomic_DNA"/>
</dbReference>
<keyword evidence="2" id="KW-0378">Hydrolase</keyword>